<feature type="transmembrane region" description="Helical" evidence="7">
    <location>
        <begin position="256"/>
        <end position="276"/>
    </location>
</feature>
<dbReference type="PANTHER" id="PTHR43386:SF6">
    <property type="entry name" value="ABC TRANSPORTER PERMEASE PROTEIN"/>
    <property type="match status" value="1"/>
</dbReference>
<dbReference type="SUPFAM" id="SSF161098">
    <property type="entry name" value="MetI-like"/>
    <property type="match status" value="1"/>
</dbReference>
<evidence type="ECO:0000256" key="4">
    <source>
        <dbReference type="ARBA" id="ARBA00022692"/>
    </source>
</evidence>
<accession>A0A537JCH5</accession>
<proteinExistence type="inferred from homology"/>
<comment type="similarity">
    <text evidence="7">Belongs to the binding-protein-dependent transport system permease family.</text>
</comment>
<reference evidence="9 10" key="1">
    <citation type="journal article" date="2019" name="Nat. Microbiol.">
        <title>Mediterranean grassland soil C-N compound turnover is dependent on rainfall and depth, and is mediated by genomically divergent microorganisms.</title>
        <authorList>
            <person name="Diamond S."/>
            <person name="Andeer P.F."/>
            <person name="Li Z."/>
            <person name="Crits-Christoph A."/>
            <person name="Burstein D."/>
            <person name="Anantharaman K."/>
            <person name="Lane K.R."/>
            <person name="Thomas B.C."/>
            <person name="Pan C."/>
            <person name="Northen T.R."/>
            <person name="Banfield J.F."/>
        </authorList>
    </citation>
    <scope>NUCLEOTIDE SEQUENCE [LARGE SCALE GENOMIC DNA]</scope>
    <source>
        <strain evidence="9">NP_7</strain>
    </source>
</reference>
<dbReference type="Proteomes" id="UP000320048">
    <property type="component" value="Unassembled WGS sequence"/>
</dbReference>
<evidence type="ECO:0000256" key="5">
    <source>
        <dbReference type="ARBA" id="ARBA00022989"/>
    </source>
</evidence>
<keyword evidence="2 7" id="KW-0813">Transport</keyword>
<keyword evidence="3" id="KW-1003">Cell membrane</keyword>
<dbReference type="GO" id="GO:0055085">
    <property type="term" value="P:transmembrane transport"/>
    <property type="evidence" value="ECO:0007669"/>
    <property type="project" value="InterPro"/>
</dbReference>
<dbReference type="Pfam" id="PF12911">
    <property type="entry name" value="OppC_N"/>
    <property type="match status" value="1"/>
</dbReference>
<dbReference type="EMBL" id="VBAO01000178">
    <property type="protein sequence ID" value="TMI81247.1"/>
    <property type="molecule type" value="Genomic_DNA"/>
</dbReference>
<evidence type="ECO:0000256" key="6">
    <source>
        <dbReference type="ARBA" id="ARBA00023136"/>
    </source>
</evidence>
<feature type="transmembrane region" description="Helical" evidence="7">
    <location>
        <begin position="126"/>
        <end position="144"/>
    </location>
</feature>
<evidence type="ECO:0000256" key="7">
    <source>
        <dbReference type="RuleBase" id="RU363032"/>
    </source>
</evidence>
<dbReference type="GO" id="GO:0005886">
    <property type="term" value="C:plasma membrane"/>
    <property type="evidence" value="ECO:0007669"/>
    <property type="project" value="UniProtKB-SubCell"/>
</dbReference>
<dbReference type="InterPro" id="IPR000515">
    <property type="entry name" value="MetI-like"/>
</dbReference>
<feature type="transmembrane region" description="Helical" evidence="7">
    <location>
        <begin position="27"/>
        <end position="49"/>
    </location>
</feature>
<sequence>MPASSTAERPATRPGGELVRALRRNRLAVGGACLLGLVLGCAAFAPLVAPQDPNLLRPEIRLQPPSARHWFGTDGFGRDMYSRVIYGSRVSLLVGALVALFTTAAGMFFGMLAGYVRVWDGIIMRVMDALLAIPPVLLAIAIVASLGPRISNVVVSLTIAYTPQLARVLRSQVLVLREATFTEAAKAEGANEWLIAYRHVLPNALSPVIVQGSFTFAYAVLTEAALSFLGVGAPPYVPSWGNELNDGRPFMVQAPWITVFPGLAIMTCVLGLNLFGDGLRDVLDPRLRRD</sequence>
<dbReference type="AlphaFoldDB" id="A0A537JCH5"/>
<comment type="subcellular location">
    <subcellularLocation>
        <location evidence="1 7">Cell membrane</location>
        <topology evidence="1 7">Multi-pass membrane protein</topology>
    </subcellularLocation>
</comment>
<dbReference type="Pfam" id="PF00528">
    <property type="entry name" value="BPD_transp_1"/>
    <property type="match status" value="1"/>
</dbReference>
<dbReference type="InterPro" id="IPR025966">
    <property type="entry name" value="OppC_N"/>
</dbReference>
<keyword evidence="5 7" id="KW-1133">Transmembrane helix</keyword>
<dbReference type="InterPro" id="IPR050366">
    <property type="entry name" value="BP-dependent_transpt_permease"/>
</dbReference>
<dbReference type="Gene3D" id="1.10.3720.10">
    <property type="entry name" value="MetI-like"/>
    <property type="match status" value="1"/>
</dbReference>
<keyword evidence="4 7" id="KW-0812">Transmembrane</keyword>
<evidence type="ECO:0000256" key="2">
    <source>
        <dbReference type="ARBA" id="ARBA00022448"/>
    </source>
</evidence>
<comment type="caution">
    <text evidence="9">The sequence shown here is derived from an EMBL/GenBank/DDBJ whole genome shotgun (WGS) entry which is preliminary data.</text>
</comment>
<evidence type="ECO:0000256" key="1">
    <source>
        <dbReference type="ARBA" id="ARBA00004651"/>
    </source>
</evidence>
<feature type="domain" description="ABC transmembrane type-1" evidence="8">
    <location>
        <begin position="92"/>
        <end position="276"/>
    </location>
</feature>
<evidence type="ECO:0000256" key="3">
    <source>
        <dbReference type="ARBA" id="ARBA00022475"/>
    </source>
</evidence>
<dbReference type="InterPro" id="IPR035906">
    <property type="entry name" value="MetI-like_sf"/>
</dbReference>
<protein>
    <submittedName>
        <fullName evidence="9">ABC transporter permease</fullName>
    </submittedName>
</protein>
<evidence type="ECO:0000259" key="8">
    <source>
        <dbReference type="PROSITE" id="PS50928"/>
    </source>
</evidence>
<gene>
    <name evidence="9" type="ORF">E6H04_07235</name>
</gene>
<keyword evidence="6 7" id="KW-0472">Membrane</keyword>
<dbReference type="CDD" id="cd06261">
    <property type="entry name" value="TM_PBP2"/>
    <property type="match status" value="1"/>
</dbReference>
<organism evidence="9 10">
    <name type="scientific">Candidatus Segetimicrobium genomatis</name>
    <dbReference type="NCBI Taxonomy" id="2569760"/>
    <lineage>
        <taxon>Bacteria</taxon>
        <taxon>Bacillati</taxon>
        <taxon>Candidatus Sysuimicrobiota</taxon>
        <taxon>Candidatus Sysuimicrobiia</taxon>
        <taxon>Candidatus Sysuimicrobiales</taxon>
        <taxon>Candidatus Segetimicrobiaceae</taxon>
        <taxon>Candidatus Segetimicrobium</taxon>
    </lineage>
</organism>
<evidence type="ECO:0000313" key="10">
    <source>
        <dbReference type="Proteomes" id="UP000320048"/>
    </source>
</evidence>
<name>A0A537JCH5_9BACT</name>
<dbReference type="PROSITE" id="PS50928">
    <property type="entry name" value="ABC_TM1"/>
    <property type="match status" value="1"/>
</dbReference>
<feature type="transmembrane region" description="Helical" evidence="7">
    <location>
        <begin position="90"/>
        <end position="114"/>
    </location>
</feature>
<evidence type="ECO:0000313" key="9">
    <source>
        <dbReference type="EMBL" id="TMI81247.1"/>
    </source>
</evidence>
<dbReference type="PANTHER" id="PTHR43386">
    <property type="entry name" value="OLIGOPEPTIDE TRANSPORT SYSTEM PERMEASE PROTEIN APPC"/>
    <property type="match status" value="1"/>
</dbReference>